<dbReference type="PANTHER" id="PTHR11264">
    <property type="entry name" value="URACIL-DNA GLYCOSYLASE"/>
    <property type="match status" value="1"/>
</dbReference>
<name>A0A1R3WJ85_9BACT</name>
<dbReference type="Proteomes" id="UP000187181">
    <property type="component" value="Unassembled WGS sequence"/>
</dbReference>
<comment type="subcellular location">
    <subcellularLocation>
        <location evidence="9">Cytoplasm</location>
    </subcellularLocation>
</comment>
<dbReference type="SMART" id="SM00986">
    <property type="entry name" value="UDG"/>
    <property type="match status" value="1"/>
</dbReference>
<evidence type="ECO:0000256" key="11">
    <source>
        <dbReference type="RuleBase" id="RU003780"/>
    </source>
</evidence>
<dbReference type="GO" id="GO:0097510">
    <property type="term" value="P:base-excision repair, AP site formation via deaminated base removal"/>
    <property type="evidence" value="ECO:0007669"/>
    <property type="project" value="TreeGrafter"/>
</dbReference>
<evidence type="ECO:0000256" key="6">
    <source>
        <dbReference type="ARBA" id="ARBA00022763"/>
    </source>
</evidence>
<evidence type="ECO:0000256" key="2">
    <source>
        <dbReference type="ARBA" id="ARBA00002631"/>
    </source>
</evidence>
<evidence type="ECO:0000256" key="10">
    <source>
        <dbReference type="PROSITE-ProRule" id="PRU10072"/>
    </source>
</evidence>
<dbReference type="GO" id="GO:0005737">
    <property type="term" value="C:cytoplasm"/>
    <property type="evidence" value="ECO:0007669"/>
    <property type="project" value="UniProtKB-SubCell"/>
</dbReference>
<dbReference type="STRING" id="1317125.SAMN05444128_0376"/>
<comment type="catalytic activity">
    <reaction evidence="1 9 11">
        <text>Hydrolyzes single-stranded DNA or mismatched double-stranded DNA and polynucleotides, releasing free uracil.</text>
        <dbReference type="EC" id="3.2.2.27"/>
    </reaction>
</comment>
<reference evidence="14" key="1">
    <citation type="submission" date="2017-01" db="EMBL/GenBank/DDBJ databases">
        <authorList>
            <person name="Varghese N."/>
            <person name="Submissions S."/>
        </authorList>
    </citation>
    <scope>NUCLEOTIDE SEQUENCE [LARGE SCALE GENOMIC DNA]</scope>
    <source>
        <strain evidence="14">LP100</strain>
    </source>
</reference>
<dbReference type="OrthoDB" id="9804372at2"/>
<evidence type="ECO:0000256" key="4">
    <source>
        <dbReference type="ARBA" id="ARBA00012030"/>
    </source>
</evidence>
<dbReference type="InterPro" id="IPR005122">
    <property type="entry name" value="Uracil-DNA_glycosylase-like"/>
</dbReference>
<keyword evidence="9" id="KW-0963">Cytoplasm</keyword>
<protein>
    <recommendedName>
        <fullName evidence="5 9">Uracil-DNA glycosylase</fullName>
        <shortName evidence="9">UDG</shortName>
        <ecNumber evidence="4 9">3.2.2.27</ecNumber>
    </recommendedName>
</protein>
<dbReference type="InterPro" id="IPR018085">
    <property type="entry name" value="Ura-DNA_Glyclase_AS"/>
</dbReference>
<dbReference type="PROSITE" id="PS00130">
    <property type="entry name" value="U_DNA_GLYCOSYLASE"/>
    <property type="match status" value="1"/>
</dbReference>
<evidence type="ECO:0000313" key="14">
    <source>
        <dbReference type="Proteomes" id="UP000187181"/>
    </source>
</evidence>
<dbReference type="HAMAP" id="MF_00148">
    <property type="entry name" value="UDG"/>
    <property type="match status" value="1"/>
</dbReference>
<dbReference type="GO" id="GO:0004844">
    <property type="term" value="F:uracil DNA N-glycosylase activity"/>
    <property type="evidence" value="ECO:0007669"/>
    <property type="project" value="UniProtKB-UniRule"/>
</dbReference>
<keyword evidence="6 9" id="KW-0227">DNA damage</keyword>
<dbReference type="SMART" id="SM00987">
    <property type="entry name" value="UreE_C"/>
    <property type="match status" value="1"/>
</dbReference>
<gene>
    <name evidence="9" type="primary">ung</name>
    <name evidence="13" type="ORF">SAMN05444128_0376</name>
</gene>
<evidence type="ECO:0000256" key="8">
    <source>
        <dbReference type="ARBA" id="ARBA00023204"/>
    </source>
</evidence>
<dbReference type="EMBL" id="FTPP01000001">
    <property type="protein sequence ID" value="SIT76683.1"/>
    <property type="molecule type" value="Genomic_DNA"/>
</dbReference>
<keyword evidence="7 9" id="KW-0378">Hydrolase</keyword>
<comment type="similarity">
    <text evidence="3 9 11">Belongs to the uracil-DNA glycosylase (UDG) superfamily. UNG family.</text>
</comment>
<proteinExistence type="inferred from homology"/>
<accession>A0A1R3WJ85</accession>
<organism evidence="13 14">
    <name type="scientific">Pontibacter indicus</name>
    <dbReference type="NCBI Taxonomy" id="1317125"/>
    <lineage>
        <taxon>Bacteria</taxon>
        <taxon>Pseudomonadati</taxon>
        <taxon>Bacteroidota</taxon>
        <taxon>Cytophagia</taxon>
        <taxon>Cytophagales</taxon>
        <taxon>Hymenobacteraceae</taxon>
        <taxon>Pontibacter</taxon>
    </lineage>
</organism>
<dbReference type="Gene3D" id="3.40.470.10">
    <property type="entry name" value="Uracil-DNA glycosylase-like domain"/>
    <property type="match status" value="1"/>
</dbReference>
<dbReference type="AlphaFoldDB" id="A0A1R3WJ85"/>
<dbReference type="InterPro" id="IPR036895">
    <property type="entry name" value="Uracil-DNA_glycosylase-like_sf"/>
</dbReference>
<dbReference type="NCBIfam" id="NF003588">
    <property type="entry name" value="PRK05254.1-1"/>
    <property type="match status" value="1"/>
</dbReference>
<dbReference type="SUPFAM" id="SSF52141">
    <property type="entry name" value="Uracil-DNA glycosylase-like"/>
    <property type="match status" value="1"/>
</dbReference>
<keyword evidence="14" id="KW-1185">Reference proteome</keyword>
<dbReference type="EC" id="3.2.2.27" evidence="4 9"/>
<dbReference type="FunFam" id="3.40.470.10:FF:000001">
    <property type="entry name" value="Uracil-DNA glycosylase"/>
    <property type="match status" value="1"/>
</dbReference>
<dbReference type="NCBIfam" id="TIGR00628">
    <property type="entry name" value="ung"/>
    <property type="match status" value="1"/>
</dbReference>
<sequence length="220" mass="24945">MNVKIEESWQKILQEEFEKPYFKNLVSFVKDEYTSQKVYPPGNQIFNAFEHCPFDKVKVVILGQDPYHGPNQANGLAFSVKDGVRIPPSLINIFKEIKNDLGKDLPATGNLERWADQGVLLLNATLTVRAGDAGSHQKKGWEEFTDAVVRKVNDLKEGVVFMLWGAYAQKKGAFIDERKHLVLKAAHPSPFAADRGFFGTHHFSKANEYLKQQGKEPIDW</sequence>
<dbReference type="InterPro" id="IPR002043">
    <property type="entry name" value="UDG_fam1"/>
</dbReference>
<dbReference type="CDD" id="cd10027">
    <property type="entry name" value="UDG-F1-like"/>
    <property type="match status" value="1"/>
</dbReference>
<evidence type="ECO:0000256" key="5">
    <source>
        <dbReference type="ARBA" id="ARBA00018429"/>
    </source>
</evidence>
<dbReference type="NCBIfam" id="NF003589">
    <property type="entry name" value="PRK05254.1-2"/>
    <property type="match status" value="1"/>
</dbReference>
<keyword evidence="8 9" id="KW-0234">DNA repair</keyword>
<dbReference type="NCBIfam" id="NF003591">
    <property type="entry name" value="PRK05254.1-4"/>
    <property type="match status" value="1"/>
</dbReference>
<evidence type="ECO:0000256" key="9">
    <source>
        <dbReference type="HAMAP-Rule" id="MF_00148"/>
    </source>
</evidence>
<feature type="domain" description="Uracil-DNA glycosylase-like" evidence="12">
    <location>
        <begin position="50"/>
        <end position="210"/>
    </location>
</feature>
<evidence type="ECO:0000259" key="12">
    <source>
        <dbReference type="SMART" id="SM00986"/>
    </source>
</evidence>
<comment type="function">
    <text evidence="2 9 11">Excises uracil residues from the DNA which can arise as a result of misincorporation of dUMP residues by DNA polymerase or due to deamination of cytosine.</text>
</comment>
<evidence type="ECO:0000256" key="3">
    <source>
        <dbReference type="ARBA" id="ARBA00008184"/>
    </source>
</evidence>
<evidence type="ECO:0000256" key="1">
    <source>
        <dbReference type="ARBA" id="ARBA00001400"/>
    </source>
</evidence>
<dbReference type="PANTHER" id="PTHR11264:SF0">
    <property type="entry name" value="URACIL-DNA GLYCOSYLASE"/>
    <property type="match status" value="1"/>
</dbReference>
<feature type="active site" description="Proton acceptor" evidence="9 10">
    <location>
        <position position="65"/>
    </location>
</feature>
<dbReference type="Pfam" id="PF03167">
    <property type="entry name" value="UDG"/>
    <property type="match status" value="1"/>
</dbReference>
<dbReference type="RefSeq" id="WP_076665806.1">
    <property type="nucleotide sequence ID" value="NZ_FTPP01000001.1"/>
</dbReference>
<evidence type="ECO:0000256" key="7">
    <source>
        <dbReference type="ARBA" id="ARBA00022801"/>
    </source>
</evidence>
<dbReference type="NCBIfam" id="NF003592">
    <property type="entry name" value="PRK05254.1-5"/>
    <property type="match status" value="1"/>
</dbReference>
<evidence type="ECO:0000313" key="13">
    <source>
        <dbReference type="EMBL" id="SIT76683.1"/>
    </source>
</evidence>